<comment type="similarity">
    <text evidence="1">Belongs to the plant acyltransferase family.</text>
</comment>
<reference evidence="4" key="2">
    <citation type="journal article" date="2024" name="Plant">
        <title>Genomic evolution and insights into agronomic trait innovations of Sesamum species.</title>
        <authorList>
            <person name="Miao H."/>
            <person name="Wang L."/>
            <person name="Qu L."/>
            <person name="Liu H."/>
            <person name="Sun Y."/>
            <person name="Le M."/>
            <person name="Wang Q."/>
            <person name="Wei S."/>
            <person name="Zheng Y."/>
            <person name="Lin W."/>
            <person name="Duan Y."/>
            <person name="Cao H."/>
            <person name="Xiong S."/>
            <person name="Wang X."/>
            <person name="Wei L."/>
            <person name="Li C."/>
            <person name="Ma Q."/>
            <person name="Ju M."/>
            <person name="Zhao R."/>
            <person name="Li G."/>
            <person name="Mu C."/>
            <person name="Tian Q."/>
            <person name="Mei H."/>
            <person name="Zhang T."/>
            <person name="Gao T."/>
            <person name="Zhang H."/>
        </authorList>
    </citation>
    <scope>NUCLEOTIDE SEQUENCE</scope>
    <source>
        <strain evidence="4">3651</strain>
    </source>
</reference>
<sequence>MEASLHVISKEIIKPSSETPTHLRKLKLSYLDQLSPLAYVSMIFFYQANESKGLISTNHIQISQQLKQSLSNTLTLFYPLAGRVQDRSVVDCNDAGVEFIEARVQAQLNDALQEPIIEHLTADATAGALVAVKVTFFDCGGITIGVCVSHKLADCTSVMTFLNEWAASCRGEAEFPRFSLDLANYFPAREFPESPFLEKQLTSNEKKIVTKRFVFDKEKLEALKQAASSPSGSTVEDPTTVEVVSAFIWKHFIDVIKSENPEVKKTFAASHAVSLRGRTSPSLVFDNIFGNCYMTTIAYSNTTNGEFHDLVTQLRSTIKKVNEDYIAKAQTGDNYLDDLSKLVSLIMNGELELCSFTSWCRYPVYEVDFGWVKPISFRLPSGPVKNTVVLMNSRSGDGIEALITMHKDNVEIFENQIKLLSCTATQIDS</sequence>
<proteinExistence type="inferred from homology"/>
<keyword evidence="5" id="KW-1185">Reference proteome</keyword>
<dbReference type="InterPro" id="IPR023213">
    <property type="entry name" value="CAT-like_dom_sf"/>
</dbReference>
<dbReference type="PANTHER" id="PTHR31623">
    <property type="entry name" value="F21J9.9"/>
    <property type="match status" value="1"/>
</dbReference>
<evidence type="ECO:0000313" key="5">
    <source>
        <dbReference type="Proteomes" id="UP001293254"/>
    </source>
</evidence>
<name>A0AAE1Y7U7_9LAMI</name>
<dbReference type="EMBL" id="JACGWO010000006">
    <property type="protein sequence ID" value="KAK4424816.1"/>
    <property type="molecule type" value="Genomic_DNA"/>
</dbReference>
<dbReference type="Gene3D" id="3.30.559.10">
    <property type="entry name" value="Chloramphenicol acetyltransferase-like domain"/>
    <property type="match status" value="2"/>
</dbReference>
<dbReference type="AlphaFoldDB" id="A0AAE1Y7U7"/>
<reference evidence="4" key="1">
    <citation type="submission" date="2020-06" db="EMBL/GenBank/DDBJ databases">
        <authorList>
            <person name="Li T."/>
            <person name="Hu X."/>
            <person name="Zhang T."/>
            <person name="Song X."/>
            <person name="Zhang H."/>
            <person name="Dai N."/>
            <person name="Sheng W."/>
            <person name="Hou X."/>
            <person name="Wei L."/>
        </authorList>
    </citation>
    <scope>NUCLEOTIDE SEQUENCE</scope>
    <source>
        <strain evidence="4">3651</strain>
        <tissue evidence="4">Leaf</tissue>
    </source>
</reference>
<keyword evidence="2" id="KW-0808">Transferase</keyword>
<comment type="caution">
    <text evidence="4">The sequence shown here is derived from an EMBL/GenBank/DDBJ whole genome shotgun (WGS) entry which is preliminary data.</text>
</comment>
<dbReference type="Proteomes" id="UP001293254">
    <property type="component" value="Unassembled WGS sequence"/>
</dbReference>
<evidence type="ECO:0000256" key="1">
    <source>
        <dbReference type="ARBA" id="ARBA00009861"/>
    </source>
</evidence>
<evidence type="ECO:0000256" key="2">
    <source>
        <dbReference type="ARBA" id="ARBA00022679"/>
    </source>
</evidence>
<accession>A0AAE1Y7U7</accession>
<gene>
    <name evidence="4" type="ORF">Salat_1675200</name>
</gene>
<dbReference type="GO" id="GO:0016746">
    <property type="term" value="F:acyltransferase activity"/>
    <property type="evidence" value="ECO:0007669"/>
    <property type="project" value="UniProtKB-KW"/>
</dbReference>
<evidence type="ECO:0000256" key="3">
    <source>
        <dbReference type="ARBA" id="ARBA00023315"/>
    </source>
</evidence>
<dbReference type="Pfam" id="PF02458">
    <property type="entry name" value="Transferase"/>
    <property type="match status" value="1"/>
</dbReference>
<keyword evidence="3" id="KW-0012">Acyltransferase</keyword>
<organism evidence="4 5">
    <name type="scientific">Sesamum alatum</name>
    <dbReference type="NCBI Taxonomy" id="300844"/>
    <lineage>
        <taxon>Eukaryota</taxon>
        <taxon>Viridiplantae</taxon>
        <taxon>Streptophyta</taxon>
        <taxon>Embryophyta</taxon>
        <taxon>Tracheophyta</taxon>
        <taxon>Spermatophyta</taxon>
        <taxon>Magnoliopsida</taxon>
        <taxon>eudicotyledons</taxon>
        <taxon>Gunneridae</taxon>
        <taxon>Pentapetalae</taxon>
        <taxon>asterids</taxon>
        <taxon>lamiids</taxon>
        <taxon>Lamiales</taxon>
        <taxon>Pedaliaceae</taxon>
        <taxon>Sesamum</taxon>
    </lineage>
</organism>
<evidence type="ECO:0000313" key="4">
    <source>
        <dbReference type="EMBL" id="KAK4424816.1"/>
    </source>
</evidence>
<dbReference type="PANTHER" id="PTHR31623:SF17">
    <property type="entry name" value="F21J9.9"/>
    <property type="match status" value="1"/>
</dbReference>
<protein>
    <submittedName>
        <fullName evidence="4">Vinorine synthase</fullName>
    </submittedName>
</protein>